<keyword evidence="1 2" id="KW-0413">Isomerase</keyword>
<dbReference type="InterPro" id="IPR026040">
    <property type="entry name" value="HyI-like"/>
</dbReference>
<feature type="domain" description="Xylose isomerase-like TIM barrel" evidence="4">
    <location>
        <begin position="43"/>
        <end position="264"/>
    </location>
</feature>
<keyword evidence="6" id="KW-1185">Reference proteome</keyword>
<evidence type="ECO:0000313" key="6">
    <source>
        <dbReference type="Proteomes" id="UP000604083"/>
    </source>
</evidence>
<dbReference type="Gene3D" id="3.20.20.150">
    <property type="entry name" value="Divalent-metal-dependent TIM barrel enzymes"/>
    <property type="match status" value="1"/>
</dbReference>
<evidence type="ECO:0000256" key="2">
    <source>
        <dbReference type="PIRNR" id="PIRNR006241"/>
    </source>
</evidence>
<evidence type="ECO:0000259" key="4">
    <source>
        <dbReference type="Pfam" id="PF01261"/>
    </source>
</evidence>
<evidence type="ECO:0000313" key="5">
    <source>
        <dbReference type="EMBL" id="MBK1835498.1"/>
    </source>
</evidence>
<dbReference type="InterPro" id="IPR013022">
    <property type="entry name" value="Xyl_isomerase-like_TIM-brl"/>
</dbReference>
<evidence type="ECO:0000256" key="1">
    <source>
        <dbReference type="ARBA" id="ARBA00023235"/>
    </source>
</evidence>
<comment type="caution">
    <text evidence="5">The sequence shown here is derived from an EMBL/GenBank/DDBJ whole genome shotgun (WGS) entry which is preliminary data.</text>
</comment>
<protein>
    <submittedName>
        <fullName evidence="5">TIM barrel protein</fullName>
    </submittedName>
</protein>
<feature type="active site" description="Proton donor/acceptor" evidence="3">
    <location>
        <position position="262"/>
    </location>
</feature>
<dbReference type="InterPro" id="IPR036237">
    <property type="entry name" value="Xyl_isomerase-like_sf"/>
</dbReference>
<dbReference type="GO" id="GO:0016853">
    <property type="term" value="F:isomerase activity"/>
    <property type="evidence" value="ECO:0007669"/>
    <property type="project" value="UniProtKB-KW"/>
</dbReference>
<dbReference type="EMBL" id="JAENIO010000057">
    <property type="protein sequence ID" value="MBK1835498.1"/>
    <property type="molecule type" value="Genomic_DNA"/>
</dbReference>
<sequence length="283" mass="31617">MAQEKDQGGAQGEGKSEPFKVLFAPASRHYGDGNVNQYIDGIKRAYDDGFRAWEENWLGRRSPEDQEKIGQALRDLGMTMGVSVVTTGGGANFWDPSEEEKNNILNDCKKAVEMAKRVGHKWFTLIPGARDESGNFDEQMRGAADMLKRCSDIFDEADLVYVLEPLSHPTGGKPVLLRTFKDGYNLCKLVERPSCKLLADYFHQQQVGGDLIKNTDECWDEIAYIQYGDVPGRNQPGTGEINHVNLTKHIRDKGYQGVYGLEHGIQGNVADLVRSYREIDAAL</sequence>
<feature type="active site" description="Proton donor/acceptor" evidence="3">
    <location>
        <position position="164"/>
    </location>
</feature>
<dbReference type="SUPFAM" id="SSF51658">
    <property type="entry name" value="Xylose isomerase-like"/>
    <property type="match status" value="1"/>
</dbReference>
<evidence type="ECO:0000256" key="3">
    <source>
        <dbReference type="PIRSR" id="PIRSR006241-50"/>
    </source>
</evidence>
<dbReference type="PANTHER" id="PTHR43489">
    <property type="entry name" value="ISOMERASE"/>
    <property type="match status" value="1"/>
</dbReference>
<gene>
    <name evidence="5" type="ORF">JIN78_15620</name>
</gene>
<dbReference type="RefSeq" id="WP_377174559.1">
    <property type="nucleotide sequence ID" value="NZ_JBHUJA010000041.1"/>
</dbReference>
<reference evidence="5" key="1">
    <citation type="submission" date="2021-01" db="EMBL/GenBank/DDBJ databases">
        <title>Modified the classification status of verrucomicrobia.</title>
        <authorList>
            <person name="Feng X."/>
        </authorList>
    </citation>
    <scope>NUCLEOTIDE SEQUENCE</scope>
    <source>
        <strain evidence="5">KCTC 12986</strain>
    </source>
</reference>
<comment type="similarity">
    <text evidence="2">Belongs to the hyi family.</text>
</comment>
<dbReference type="AlphaFoldDB" id="A0A934RU69"/>
<name>A0A934RU69_9BACT</name>
<dbReference type="Pfam" id="PF01261">
    <property type="entry name" value="AP_endonuc_2"/>
    <property type="match status" value="1"/>
</dbReference>
<dbReference type="PIRSF" id="PIRSF006241">
    <property type="entry name" value="HyI"/>
    <property type="match status" value="1"/>
</dbReference>
<accession>A0A934RU69</accession>
<proteinExistence type="inferred from homology"/>
<dbReference type="Proteomes" id="UP000604083">
    <property type="component" value="Unassembled WGS sequence"/>
</dbReference>
<organism evidence="5 6">
    <name type="scientific">Roseibacillus ishigakijimensis</name>
    <dbReference type="NCBI Taxonomy" id="454146"/>
    <lineage>
        <taxon>Bacteria</taxon>
        <taxon>Pseudomonadati</taxon>
        <taxon>Verrucomicrobiota</taxon>
        <taxon>Verrucomicrobiia</taxon>
        <taxon>Verrucomicrobiales</taxon>
        <taxon>Verrucomicrobiaceae</taxon>
        <taxon>Roseibacillus</taxon>
    </lineage>
</organism>
<dbReference type="InterPro" id="IPR050417">
    <property type="entry name" value="Sugar_Epim/Isomerase"/>
</dbReference>